<dbReference type="eggNOG" id="COG3642">
    <property type="taxonomic scope" value="Bacteria"/>
</dbReference>
<dbReference type="AlphaFoldDB" id="F8N5U3"/>
<protein>
    <recommendedName>
        <fullName evidence="3">Lipopolysaccharide kinase</fullName>
    </recommendedName>
</protein>
<dbReference type="STRING" id="688246.Premu_0630"/>
<name>F8N5U3_9BACT</name>
<dbReference type="OrthoDB" id="9773772at2"/>
<dbReference type="Pfam" id="PF06293">
    <property type="entry name" value="Kdo"/>
    <property type="match status" value="1"/>
</dbReference>
<keyword evidence="2" id="KW-1185">Reference proteome</keyword>
<proteinExistence type="predicted"/>
<dbReference type="Proteomes" id="UP000002772">
    <property type="component" value="Unassembled WGS sequence"/>
</dbReference>
<dbReference type="HOGENOM" id="CLU_079054_0_0_10"/>
<evidence type="ECO:0000313" key="2">
    <source>
        <dbReference type="Proteomes" id="UP000002772"/>
    </source>
</evidence>
<dbReference type="Gene3D" id="1.10.510.10">
    <property type="entry name" value="Transferase(Phosphotransferase) domain 1"/>
    <property type="match status" value="1"/>
</dbReference>
<dbReference type="EMBL" id="GL945017">
    <property type="protein sequence ID" value="EGN56105.1"/>
    <property type="molecule type" value="Genomic_DNA"/>
</dbReference>
<evidence type="ECO:0000313" key="1">
    <source>
        <dbReference type="EMBL" id="EGN56105.1"/>
    </source>
</evidence>
<evidence type="ECO:0008006" key="3">
    <source>
        <dbReference type="Google" id="ProtNLM"/>
    </source>
</evidence>
<dbReference type="SUPFAM" id="SSF56112">
    <property type="entry name" value="Protein kinase-like (PK-like)"/>
    <property type="match status" value="1"/>
</dbReference>
<accession>F8N5U3</accession>
<reference evidence="2" key="1">
    <citation type="journal article" date="2011" name="Stand. Genomic Sci.">
        <title>Non-contiguous finished genome sequence of the opportunistic oral pathogen Prevotella multisaccharivorax type strain (PPPA20).</title>
        <authorList>
            <person name="Pati A."/>
            <person name="Gronow S."/>
            <person name="Lu M."/>
            <person name="Lapidus A."/>
            <person name="Nolan M."/>
            <person name="Lucas S."/>
            <person name="Hammon N."/>
            <person name="Deshpande S."/>
            <person name="Cheng J.F."/>
            <person name="Tapia R."/>
            <person name="Han C."/>
            <person name="Goodwin L."/>
            <person name="Pitluck S."/>
            <person name="Liolios K."/>
            <person name="Pagani I."/>
            <person name="Mavromatis K."/>
            <person name="Mikhailova N."/>
            <person name="Huntemann M."/>
            <person name="Chen A."/>
            <person name="Palaniappan K."/>
            <person name="Land M."/>
            <person name="Hauser L."/>
            <person name="Detter J.C."/>
            <person name="Brambilla E.M."/>
            <person name="Rohde M."/>
            <person name="Goker M."/>
            <person name="Woyke T."/>
            <person name="Bristow J."/>
            <person name="Eisen J.A."/>
            <person name="Markowitz V."/>
            <person name="Hugenholtz P."/>
            <person name="Kyrpides N.C."/>
            <person name="Klenk H.P."/>
            <person name="Ivanova N."/>
        </authorList>
    </citation>
    <scope>NUCLEOTIDE SEQUENCE [LARGE SCALE GENOMIC DNA]</scope>
    <source>
        <strain evidence="2">DSM 17128</strain>
    </source>
</reference>
<sequence length="261" mass="30782">MHSEICSTLQADKCFNEWWRLLPTAFDHMGEVVFSGRNQIRKTAVRLDDGSMTEVVVKRYRVPHFFQRIAYSWLIATKARRAYFNAWQLNSRHIDTPEALAYTECRAAGWLGYSFLLTKVDDQEAIAGMLCMDDAFDRPFATALAAFFARLHDRGVIHQDLNNTNIRFSRKEDGTYSFSLIDINRMTFFCPNEAPPLRECLRNLTLYWDLSPMYSYVAHEYIRLRGLPEETYSLLIRIKKAHDRHWRRKKALSHLWHQIVH</sequence>
<dbReference type="RefSeq" id="WP_007573037.1">
    <property type="nucleotide sequence ID" value="NZ_BPTS01000001.1"/>
</dbReference>
<organism evidence="1 2">
    <name type="scientific">Hallella multisaccharivorax DSM 17128</name>
    <dbReference type="NCBI Taxonomy" id="688246"/>
    <lineage>
        <taxon>Bacteria</taxon>
        <taxon>Pseudomonadati</taxon>
        <taxon>Bacteroidota</taxon>
        <taxon>Bacteroidia</taxon>
        <taxon>Bacteroidales</taxon>
        <taxon>Prevotellaceae</taxon>
        <taxon>Hallella</taxon>
    </lineage>
</organism>
<gene>
    <name evidence="1" type="ORF">Premu_0630</name>
</gene>
<dbReference type="InterPro" id="IPR011009">
    <property type="entry name" value="Kinase-like_dom_sf"/>
</dbReference>